<evidence type="ECO:0000256" key="5">
    <source>
        <dbReference type="ARBA" id="ARBA00022989"/>
    </source>
</evidence>
<keyword evidence="5 7" id="KW-1133">Transmembrane helix</keyword>
<dbReference type="STRING" id="1592317.DPF_2140"/>
<dbReference type="GO" id="GO:0005886">
    <property type="term" value="C:plasma membrane"/>
    <property type="evidence" value="ECO:0007669"/>
    <property type="project" value="TreeGrafter"/>
</dbReference>
<keyword evidence="4 7" id="KW-0812">Transmembrane</keyword>
<keyword evidence="3" id="KW-0813">Transport</keyword>
<dbReference type="AlphaFoldDB" id="A0A194AL54"/>
<feature type="transmembrane region" description="Helical" evidence="7">
    <location>
        <begin position="81"/>
        <end position="100"/>
    </location>
</feature>
<evidence type="ECO:0000313" key="9">
    <source>
        <dbReference type="Proteomes" id="UP000095200"/>
    </source>
</evidence>
<proteinExistence type="inferred from homology"/>
<dbReference type="OrthoDB" id="9805749at2"/>
<reference evidence="9" key="1">
    <citation type="submission" date="2016-06" db="EMBL/GenBank/DDBJ databases">
        <title>Draft genome sequence of Desulfoplanes formicivorans strain Pf12B.</title>
        <authorList>
            <person name="Watanabe M."/>
            <person name="Kojima H."/>
            <person name="Fukui M."/>
        </authorList>
    </citation>
    <scope>NUCLEOTIDE SEQUENCE [LARGE SCALE GENOMIC DNA]</scope>
    <source>
        <strain evidence="9">Pf12B</strain>
    </source>
</reference>
<dbReference type="RefSeq" id="WP_069859644.1">
    <property type="nucleotide sequence ID" value="NZ_BDFE01000017.1"/>
</dbReference>
<feature type="transmembrane region" description="Helical" evidence="7">
    <location>
        <begin position="329"/>
        <end position="348"/>
    </location>
</feature>
<feature type="transmembrane region" description="Helical" evidence="7">
    <location>
        <begin position="386"/>
        <end position="407"/>
    </location>
</feature>
<feature type="transmembrane region" description="Helical" evidence="7">
    <location>
        <begin position="354"/>
        <end position="374"/>
    </location>
</feature>
<evidence type="ECO:0000256" key="1">
    <source>
        <dbReference type="ARBA" id="ARBA00004141"/>
    </source>
</evidence>
<feature type="transmembrane region" description="Helical" evidence="7">
    <location>
        <begin position="106"/>
        <end position="124"/>
    </location>
</feature>
<organism evidence="8 9">
    <name type="scientific">Desulfoplanes formicivorans</name>
    <dbReference type="NCBI Taxonomy" id="1592317"/>
    <lineage>
        <taxon>Bacteria</taxon>
        <taxon>Pseudomonadati</taxon>
        <taxon>Thermodesulfobacteriota</taxon>
        <taxon>Desulfovibrionia</taxon>
        <taxon>Desulfovibrionales</taxon>
        <taxon>Desulfoplanaceae</taxon>
        <taxon>Desulfoplanes</taxon>
    </lineage>
</organism>
<feature type="transmembrane region" description="Helical" evidence="7">
    <location>
        <begin position="171"/>
        <end position="188"/>
    </location>
</feature>
<dbReference type="InterPro" id="IPR006043">
    <property type="entry name" value="NCS2"/>
</dbReference>
<dbReference type="PANTHER" id="PTHR42810:SF2">
    <property type="entry name" value="PURINE PERMEASE C1399.01C-RELATED"/>
    <property type="match status" value="1"/>
</dbReference>
<keyword evidence="9" id="KW-1185">Reference proteome</keyword>
<sequence>MAENRLRYDVEEEPPFFQSFVLAGTHVLLIFDAVIFVPNILGKVGNVPPETLRFATFGIILIAALFTYLQSWHKRGFGAGAILFTGSYSAFLACSVDAVHMGGMGLLAWMSLLSVPVVFLYTYFIRFFRHIITPAVGGVVILLVAVSLIPLAMDLWTGEAGLARSVVSSRFMVGGLTVAVLVVLMLFGKGAMRMWSPLIGLGSGYVAAACVGLLELKHSAHAPWIGLPECAWPGMDMGFSSAHLPLFLAFCMAMLASVIENTGNLMLVQQVSTRDFRRVSYDRIQGGLYCDGLSKIMAALFGTAVPSIYCDNIPIIEMTGVSSARVGRFGALILLCLAFMPKVSGFVLDMPAPVIGGFLLVIAALLFQAGLGLVTMNSFGAQNGLILGISLTVGLVAESGSMFPELVPEELAPMLENSVAIGGFTAFILSTLAYIAPKKRIQGVFAAHADSFQALRDMIDNGQTRLGIADAKKFRLMLCCEEMFFYMIGKGENRDRLLNIRITKTEEGLFTEAICGHQMDDINNFVMPDSLFRAGPEELDNLGLVLFSKYARDVKHMEISGYSYISFFI</sequence>
<dbReference type="EMBL" id="BDFE01000017">
    <property type="protein sequence ID" value="GAU09414.1"/>
    <property type="molecule type" value="Genomic_DNA"/>
</dbReference>
<dbReference type="Proteomes" id="UP000095200">
    <property type="component" value="Unassembled WGS sequence"/>
</dbReference>
<feature type="transmembrane region" description="Helical" evidence="7">
    <location>
        <begin position="195"/>
        <end position="214"/>
    </location>
</feature>
<feature type="transmembrane region" description="Helical" evidence="7">
    <location>
        <begin position="419"/>
        <end position="436"/>
    </location>
</feature>
<feature type="transmembrane region" description="Helical" evidence="7">
    <location>
        <begin position="246"/>
        <end position="268"/>
    </location>
</feature>
<feature type="transmembrane region" description="Helical" evidence="7">
    <location>
        <begin position="52"/>
        <end position="69"/>
    </location>
</feature>
<feature type="transmembrane region" description="Helical" evidence="7">
    <location>
        <begin position="20"/>
        <end position="40"/>
    </location>
</feature>
<gene>
    <name evidence="8" type="ORF">DPF_2140</name>
</gene>
<feature type="transmembrane region" description="Helical" evidence="7">
    <location>
        <begin position="131"/>
        <end position="151"/>
    </location>
</feature>
<comment type="similarity">
    <text evidence="2">Belongs to the nucleobase:cation symporter-2 (NCS2) (TC 2.A.40) family.</text>
</comment>
<keyword evidence="6 7" id="KW-0472">Membrane</keyword>
<accession>A0A194AL54</accession>
<evidence type="ECO:0000256" key="7">
    <source>
        <dbReference type="SAM" id="Phobius"/>
    </source>
</evidence>
<evidence type="ECO:0000313" key="8">
    <source>
        <dbReference type="EMBL" id="GAU09414.1"/>
    </source>
</evidence>
<dbReference type="Pfam" id="PF00860">
    <property type="entry name" value="Xan_ur_permease"/>
    <property type="match status" value="1"/>
</dbReference>
<evidence type="ECO:0000256" key="6">
    <source>
        <dbReference type="ARBA" id="ARBA00023136"/>
    </source>
</evidence>
<evidence type="ECO:0000256" key="2">
    <source>
        <dbReference type="ARBA" id="ARBA00008821"/>
    </source>
</evidence>
<evidence type="ECO:0000256" key="4">
    <source>
        <dbReference type="ARBA" id="ARBA00022692"/>
    </source>
</evidence>
<dbReference type="GO" id="GO:0042907">
    <property type="term" value="F:xanthine transmembrane transporter activity"/>
    <property type="evidence" value="ECO:0007669"/>
    <property type="project" value="TreeGrafter"/>
</dbReference>
<dbReference type="PANTHER" id="PTHR42810">
    <property type="entry name" value="PURINE PERMEASE C1399.01C-RELATED"/>
    <property type="match status" value="1"/>
</dbReference>
<name>A0A194AL54_9BACT</name>
<protein>
    <submittedName>
        <fullName evidence="8">Xanthine/uracil permease</fullName>
    </submittedName>
</protein>
<comment type="subcellular location">
    <subcellularLocation>
        <location evidence="1">Membrane</location>
        <topology evidence="1">Multi-pass membrane protein</topology>
    </subcellularLocation>
</comment>
<evidence type="ECO:0000256" key="3">
    <source>
        <dbReference type="ARBA" id="ARBA00022448"/>
    </source>
</evidence>
<comment type="caution">
    <text evidence="8">The sequence shown here is derived from an EMBL/GenBank/DDBJ whole genome shotgun (WGS) entry which is preliminary data.</text>
</comment>